<feature type="transmembrane region" description="Helical" evidence="5">
    <location>
        <begin position="209"/>
        <end position="231"/>
    </location>
</feature>
<evidence type="ECO:0000256" key="5">
    <source>
        <dbReference type="SAM" id="Phobius"/>
    </source>
</evidence>
<feature type="transmembrane region" description="Helical" evidence="5">
    <location>
        <begin position="280"/>
        <end position="300"/>
    </location>
</feature>
<keyword evidence="7" id="KW-0496">Mitochondrion</keyword>
<sequence length="490" mass="57809">MFSDAVFFFPESLILFFAFVFFLFAVFKNEIDLKSNLFFYKGMFCFFFMSGIIFLYESFFFEFGMQDIIFKSTFGNGLQLFLFYLVITYVFVILRILYQEQYRILEFLIFLFMSWYGIFMVFSLKNFLFLYIVLELVSFGFYLLTAYNRKKLFSLESGFKYFVLSSFSSMFMLLGISLVYGFLGNLSISDLSLYTSTLNILGNSAVDNFYVLCMFSFLCILVGISFKLYVFPFHFWVSDIYQGSMIASAFLFSIISILPFFVFLNVLYEGYTVLFFSNNSYYIFFFLSLGSMFVGSIAAVQQMMVRRTLAYSSVSTVGYYFTYFLYPDFVMIRDVIFFIIIYITTLLGFWLIYLNCKHLNSNTFIEQIQSFSNFVNYNRLFSCIILFFMLSLGGIPPFPSFFAKLYLLSDLIFREMFIVVALFLLITLISFFFYLRIGKFAVFFYKKNWEFFSNSIYLNSFLCLFVTGLNGFILFYASDILITCEFLLSI</sequence>
<dbReference type="PANTHER" id="PTHR22773">
    <property type="entry name" value="NADH DEHYDROGENASE"/>
    <property type="match status" value="1"/>
</dbReference>
<feature type="transmembrane region" description="Helical" evidence="5">
    <location>
        <begin position="309"/>
        <end position="329"/>
    </location>
</feature>
<keyword evidence="3 5" id="KW-1133">Transmembrane helix</keyword>
<keyword evidence="2 5" id="KW-0812">Transmembrane</keyword>
<dbReference type="InterPro" id="IPR001750">
    <property type="entry name" value="ND/Mrp_TM"/>
</dbReference>
<feature type="transmembrane region" description="Helical" evidence="5">
    <location>
        <begin position="104"/>
        <end position="122"/>
    </location>
</feature>
<accession>A0A7T0Q5W5</accession>
<dbReference type="GO" id="GO:0016020">
    <property type="term" value="C:membrane"/>
    <property type="evidence" value="ECO:0007669"/>
    <property type="project" value="UniProtKB-SubCell"/>
</dbReference>
<evidence type="ECO:0000256" key="4">
    <source>
        <dbReference type="ARBA" id="ARBA00023136"/>
    </source>
</evidence>
<reference evidence="7" key="1">
    <citation type="journal article" date="2021" name="Genome Biol.">
        <title>Evolutionary history of mitochondrial genomes in Discoba, including the extreme halophile Pleurostomum flabellatum (Heterolobosea).</title>
        <authorList>
            <person name="Ettahi K."/>
            <person name="Lhee D.H."/>
            <person name="Sung J.Y."/>
            <person name="Simpson A.G.B."/>
            <person name="Park J.S."/>
            <person name="Yoon H.S."/>
        </authorList>
    </citation>
    <scope>NUCLEOTIDE SEQUENCE</scope>
</reference>
<gene>
    <name evidence="7" type="primary">nad2</name>
</gene>
<dbReference type="AlphaFoldDB" id="A0A7T0Q5W5"/>
<feature type="transmembrane region" description="Helical" evidence="5">
    <location>
        <begin position="456"/>
        <end position="477"/>
    </location>
</feature>
<feature type="transmembrane region" description="Helical" evidence="5">
    <location>
        <begin position="416"/>
        <end position="435"/>
    </location>
</feature>
<evidence type="ECO:0000256" key="2">
    <source>
        <dbReference type="ARBA" id="ARBA00022692"/>
    </source>
</evidence>
<evidence type="ECO:0000313" key="7">
    <source>
        <dbReference type="EMBL" id="QPL15596.1"/>
    </source>
</evidence>
<feature type="transmembrane region" description="Helical" evidence="5">
    <location>
        <begin position="76"/>
        <end position="97"/>
    </location>
</feature>
<dbReference type="EMBL" id="MT843578">
    <property type="protein sequence ID" value="QPL15596.1"/>
    <property type="molecule type" value="Genomic_DNA"/>
</dbReference>
<keyword evidence="4 5" id="KW-0472">Membrane</keyword>
<name>A0A7T0Q5W5_9EUKA</name>
<feature type="domain" description="NADH:quinone oxidoreductase/Mrp antiporter transmembrane" evidence="6">
    <location>
        <begin position="126"/>
        <end position="429"/>
    </location>
</feature>
<protein>
    <submittedName>
        <fullName evidence="7">NADH dehydrogenase subunit 2</fullName>
    </submittedName>
</protein>
<organism evidence="7">
    <name type="scientific">Pleurostomum flabellatum</name>
    <dbReference type="NCBI Taxonomy" id="405751"/>
    <lineage>
        <taxon>Eukaryota</taxon>
        <taxon>Discoba</taxon>
        <taxon>Heterolobosea</taxon>
        <taxon>Tulamoebidae</taxon>
        <taxon>Pleurostomum</taxon>
    </lineage>
</organism>
<feature type="transmembrane region" description="Helical" evidence="5">
    <location>
        <begin position="335"/>
        <end position="356"/>
    </location>
</feature>
<feature type="transmembrane region" description="Helical" evidence="5">
    <location>
        <begin position="38"/>
        <end position="56"/>
    </location>
</feature>
<comment type="subcellular location">
    <subcellularLocation>
        <location evidence="1">Membrane</location>
        <topology evidence="1">Multi-pass membrane protein</topology>
    </subcellularLocation>
</comment>
<feature type="transmembrane region" description="Helical" evidence="5">
    <location>
        <begin position="377"/>
        <end position="396"/>
    </location>
</feature>
<proteinExistence type="predicted"/>
<dbReference type="GeneID" id="63660942"/>
<feature type="transmembrane region" description="Helical" evidence="5">
    <location>
        <begin position="159"/>
        <end position="183"/>
    </location>
</feature>
<evidence type="ECO:0000259" key="6">
    <source>
        <dbReference type="Pfam" id="PF00361"/>
    </source>
</evidence>
<dbReference type="RefSeq" id="YP_010049293.1">
    <property type="nucleotide sequence ID" value="NC_054363.1"/>
</dbReference>
<feature type="transmembrane region" description="Helical" evidence="5">
    <location>
        <begin position="128"/>
        <end position="147"/>
    </location>
</feature>
<evidence type="ECO:0000256" key="3">
    <source>
        <dbReference type="ARBA" id="ARBA00022989"/>
    </source>
</evidence>
<feature type="transmembrane region" description="Helical" evidence="5">
    <location>
        <begin position="6"/>
        <end position="26"/>
    </location>
</feature>
<dbReference type="Pfam" id="PF00361">
    <property type="entry name" value="Proton_antipo_M"/>
    <property type="match status" value="1"/>
</dbReference>
<geneLocation type="mitochondrion" evidence="7"/>
<feature type="transmembrane region" description="Helical" evidence="5">
    <location>
        <begin position="243"/>
        <end position="268"/>
    </location>
</feature>
<evidence type="ECO:0000256" key="1">
    <source>
        <dbReference type="ARBA" id="ARBA00004141"/>
    </source>
</evidence>